<gene>
    <name evidence="4" type="primary">hox3</name>
    <name evidence="4" type="ORF">RSOLAG1IB_09725</name>
</gene>
<dbReference type="PROSITE" id="PS50071">
    <property type="entry name" value="HOMEOBOX_2"/>
    <property type="match status" value="1"/>
</dbReference>
<dbReference type="PANTHER" id="PTHR35871:SF1">
    <property type="entry name" value="CXC1-LIKE CYSTEINE CLUSTER ASSOCIATED WITH KDZ TRANSPOSASES DOMAIN-CONTAINING PROTEIN"/>
    <property type="match status" value="1"/>
</dbReference>
<dbReference type="Proteomes" id="UP000059188">
    <property type="component" value="Unassembled WGS sequence"/>
</dbReference>
<feature type="compositionally biased region" description="Polar residues" evidence="2">
    <location>
        <begin position="285"/>
        <end position="306"/>
    </location>
</feature>
<keyword evidence="1" id="KW-0238">DNA-binding</keyword>
<dbReference type="EMBL" id="LN679148">
    <property type="protein sequence ID" value="CEL60543.1"/>
    <property type="molecule type" value="Genomic_DNA"/>
</dbReference>
<evidence type="ECO:0000259" key="3">
    <source>
        <dbReference type="PROSITE" id="PS50071"/>
    </source>
</evidence>
<sequence length="836" mass="94626">MPPKSKKRLAAERREAQKAENRKRTADNSSYVAPRYWPQDPTCGPYWDAFYENPYPSPDDYKILSDRLQMRSQTVKQWFEMARRFTHAPDQRSEDNVEEHTDTETEAPDDQDTRIEGTLYEHFYQRVSLQATKSQSTKRDRSSTLIKSDSIRGPDIGTKKQKKAHQDESRAPYTKKSRTTAWRQRTHAQRFASDIRAFLPAADQSDKKPESDSPTPMPEPGYIVIDSSPEPEMAECVDLHSDFEHFSVDGRENQRKQSIDVVSVTSEVLEIEPPLGKGEAVNTEAPDNSTAEDTNKESVNTSESKSMTLEAYRSALQLLETCMNELKIRTQIGAEDKDISSLTLSQAQAGTKPVESSINEEGPTLQAAENALVEPLETLEVDDEDQRDEPFSVALARHLNRLIKLEQKSKKPDIKRLIELTALSDYNNLRQLYIDTGKKSPGVLASNRVAEAKFTPTIQRPVYQYESWYARQLRAKSNHLVRFGSLPETHQGKGATHYSLLSKEDVRRSILSYIRTLKTGQISPMKLKREVNYRILPELGIESPISETTARQWIIKLGYRPIKHTKGMYIDGHERSDVVKYQKTFLDIINSLLPTIQQYDDETDQPLPLNLPPGQKQHYPIAHDECCFHANDRPGTIWVREGEQELRQKGCGRIIHVSDFVVEEHGRLALTPELIKANSNLPAGEKLEVTDARKIIEPGKNHDKWWDMDQLCAQVLNAIKIFERMYPGGIALFLFDQSSAHNAFADDALVANRMNVGPGGKNAKPMHETHIPMDNPSPELRGKVQSMVYPPGHADAGKLKGMRDVLDERGLLESLDRGARGHPVGLCAVCKQSEEA</sequence>
<dbReference type="STRING" id="1108050.A0A0B7FWD3"/>
<dbReference type="GO" id="GO:0003677">
    <property type="term" value="F:DNA binding"/>
    <property type="evidence" value="ECO:0007669"/>
    <property type="project" value="UniProtKB-UniRule"/>
</dbReference>
<feature type="compositionally biased region" description="Basic and acidic residues" evidence="2">
    <location>
        <begin position="9"/>
        <end position="26"/>
    </location>
</feature>
<evidence type="ECO:0000256" key="2">
    <source>
        <dbReference type="SAM" id="MobiDB-lite"/>
    </source>
</evidence>
<protein>
    <recommendedName>
        <fullName evidence="3">Homeobox domain-containing protein</fullName>
    </recommendedName>
</protein>
<dbReference type="Gene3D" id="1.10.10.60">
    <property type="entry name" value="Homeodomain-like"/>
    <property type="match status" value="1"/>
</dbReference>
<dbReference type="SUPFAM" id="SSF46689">
    <property type="entry name" value="Homeodomain-like"/>
    <property type="match status" value="1"/>
</dbReference>
<comment type="subcellular location">
    <subcellularLocation>
        <location evidence="1">Nucleus</location>
    </subcellularLocation>
</comment>
<feature type="DNA-binding region" description="Homeobox" evidence="1">
    <location>
        <begin position="52"/>
        <end position="85"/>
    </location>
</feature>
<dbReference type="PANTHER" id="PTHR35871">
    <property type="entry name" value="EXPRESSED PROTEIN"/>
    <property type="match status" value="1"/>
</dbReference>
<name>A0A0B7FWD3_THACB</name>
<feature type="compositionally biased region" description="Basic residues" evidence="2">
    <location>
        <begin position="173"/>
        <end position="188"/>
    </location>
</feature>
<dbReference type="CDD" id="cd00086">
    <property type="entry name" value="homeodomain"/>
    <property type="match status" value="1"/>
</dbReference>
<dbReference type="InterPro" id="IPR001356">
    <property type="entry name" value="HD"/>
</dbReference>
<organism evidence="4 5">
    <name type="scientific">Thanatephorus cucumeris (strain AG1-IB / isolate 7/3/14)</name>
    <name type="common">Lettuce bottom rot fungus</name>
    <name type="synonym">Rhizoctonia solani</name>
    <dbReference type="NCBI Taxonomy" id="1108050"/>
    <lineage>
        <taxon>Eukaryota</taxon>
        <taxon>Fungi</taxon>
        <taxon>Dikarya</taxon>
        <taxon>Basidiomycota</taxon>
        <taxon>Agaricomycotina</taxon>
        <taxon>Agaricomycetes</taxon>
        <taxon>Cantharellales</taxon>
        <taxon>Ceratobasidiaceae</taxon>
        <taxon>Rhizoctonia</taxon>
        <taxon>Rhizoctonia solani AG-1</taxon>
    </lineage>
</organism>
<feature type="region of interest" description="Disordered" evidence="2">
    <location>
        <begin position="86"/>
        <end position="114"/>
    </location>
</feature>
<feature type="region of interest" description="Disordered" evidence="2">
    <location>
        <begin position="1"/>
        <end position="35"/>
    </location>
</feature>
<feature type="compositionally biased region" description="Basic and acidic residues" evidence="2">
    <location>
        <begin position="86"/>
        <end position="103"/>
    </location>
</feature>
<dbReference type="OrthoDB" id="2449121at2759"/>
<proteinExistence type="predicted"/>
<reference evidence="4 5" key="1">
    <citation type="submission" date="2014-11" db="EMBL/GenBank/DDBJ databases">
        <authorList>
            <person name="Wibberg Daniel"/>
        </authorList>
    </citation>
    <scope>NUCLEOTIDE SEQUENCE [LARGE SCALE GENOMIC DNA]</scope>
    <source>
        <strain evidence="4">Rhizoctonia solani AG1-IB 7/3/14</strain>
    </source>
</reference>
<feature type="domain" description="Homeobox" evidence="3">
    <location>
        <begin position="50"/>
        <end position="84"/>
    </location>
</feature>
<evidence type="ECO:0000256" key="1">
    <source>
        <dbReference type="PROSITE-ProRule" id="PRU00108"/>
    </source>
</evidence>
<dbReference type="AlphaFoldDB" id="A0A0B7FWD3"/>
<keyword evidence="5" id="KW-1185">Reference proteome</keyword>
<keyword evidence="1" id="KW-0371">Homeobox</keyword>
<evidence type="ECO:0000313" key="5">
    <source>
        <dbReference type="Proteomes" id="UP000059188"/>
    </source>
</evidence>
<dbReference type="GO" id="GO:0005634">
    <property type="term" value="C:nucleus"/>
    <property type="evidence" value="ECO:0007669"/>
    <property type="project" value="UniProtKB-SubCell"/>
</dbReference>
<dbReference type="InterPro" id="IPR009057">
    <property type="entry name" value="Homeodomain-like_sf"/>
</dbReference>
<evidence type="ECO:0000313" key="4">
    <source>
        <dbReference type="EMBL" id="CEL60543.1"/>
    </source>
</evidence>
<feature type="region of interest" description="Disordered" evidence="2">
    <location>
        <begin position="130"/>
        <end position="222"/>
    </location>
</feature>
<accession>A0A0B7FWD3</accession>
<feature type="region of interest" description="Disordered" evidence="2">
    <location>
        <begin position="272"/>
        <end position="306"/>
    </location>
</feature>
<keyword evidence="1" id="KW-0539">Nucleus</keyword>